<proteinExistence type="predicted"/>
<organism evidence="3 4">
    <name type="scientific">Drosophila willistoni</name>
    <name type="common">Fruit fly</name>
    <dbReference type="NCBI Taxonomy" id="7260"/>
    <lineage>
        <taxon>Eukaryota</taxon>
        <taxon>Metazoa</taxon>
        <taxon>Ecdysozoa</taxon>
        <taxon>Arthropoda</taxon>
        <taxon>Hexapoda</taxon>
        <taxon>Insecta</taxon>
        <taxon>Pterygota</taxon>
        <taxon>Neoptera</taxon>
        <taxon>Endopterygota</taxon>
        <taxon>Diptera</taxon>
        <taxon>Brachycera</taxon>
        <taxon>Muscomorpha</taxon>
        <taxon>Ephydroidea</taxon>
        <taxon>Drosophilidae</taxon>
        <taxon>Drosophila</taxon>
        <taxon>Sophophora</taxon>
    </lineage>
</organism>
<feature type="coiled-coil region" evidence="1">
    <location>
        <begin position="1"/>
        <end position="35"/>
    </location>
</feature>
<protein>
    <recommendedName>
        <fullName evidence="5">Retrotransposon gag domain-containing protein</fullName>
    </recommendedName>
</protein>
<reference evidence="3 4" key="1">
    <citation type="journal article" date="2007" name="Nature">
        <title>Evolution of genes and genomes on the Drosophila phylogeny.</title>
        <authorList>
            <consortium name="Drosophila 12 Genomes Consortium"/>
            <person name="Clark A.G."/>
            <person name="Eisen M.B."/>
            <person name="Smith D.R."/>
            <person name="Bergman C.M."/>
            <person name="Oliver B."/>
            <person name="Markow T.A."/>
            <person name="Kaufman T.C."/>
            <person name="Kellis M."/>
            <person name="Gelbart W."/>
            <person name="Iyer V.N."/>
            <person name="Pollard D.A."/>
            <person name="Sackton T.B."/>
            <person name="Larracuente A.M."/>
            <person name="Singh N.D."/>
            <person name="Abad J.P."/>
            <person name="Abt D.N."/>
            <person name="Adryan B."/>
            <person name="Aguade M."/>
            <person name="Akashi H."/>
            <person name="Anderson W.W."/>
            <person name="Aquadro C.F."/>
            <person name="Ardell D.H."/>
            <person name="Arguello R."/>
            <person name="Artieri C.G."/>
            <person name="Barbash D.A."/>
            <person name="Barker D."/>
            <person name="Barsanti P."/>
            <person name="Batterham P."/>
            <person name="Batzoglou S."/>
            <person name="Begun D."/>
            <person name="Bhutkar A."/>
            <person name="Blanco E."/>
            <person name="Bosak S.A."/>
            <person name="Bradley R.K."/>
            <person name="Brand A.D."/>
            <person name="Brent M.R."/>
            <person name="Brooks A.N."/>
            <person name="Brown R.H."/>
            <person name="Butlin R.K."/>
            <person name="Caggese C."/>
            <person name="Calvi B.R."/>
            <person name="Bernardo de Carvalho A."/>
            <person name="Caspi A."/>
            <person name="Castrezana S."/>
            <person name="Celniker S.E."/>
            <person name="Chang J.L."/>
            <person name="Chapple C."/>
            <person name="Chatterji S."/>
            <person name="Chinwalla A."/>
            <person name="Civetta A."/>
            <person name="Clifton S.W."/>
            <person name="Comeron J.M."/>
            <person name="Costello J.C."/>
            <person name="Coyne J.A."/>
            <person name="Daub J."/>
            <person name="David R.G."/>
            <person name="Delcher A.L."/>
            <person name="Delehaunty K."/>
            <person name="Do C.B."/>
            <person name="Ebling H."/>
            <person name="Edwards K."/>
            <person name="Eickbush T."/>
            <person name="Evans J.D."/>
            <person name="Filipski A."/>
            <person name="Findeiss S."/>
            <person name="Freyhult E."/>
            <person name="Fulton L."/>
            <person name="Fulton R."/>
            <person name="Garcia A.C."/>
            <person name="Gardiner A."/>
            <person name="Garfield D.A."/>
            <person name="Garvin B.E."/>
            <person name="Gibson G."/>
            <person name="Gilbert D."/>
            <person name="Gnerre S."/>
            <person name="Godfrey J."/>
            <person name="Good R."/>
            <person name="Gotea V."/>
            <person name="Gravely B."/>
            <person name="Greenberg A.J."/>
            <person name="Griffiths-Jones S."/>
            <person name="Gross S."/>
            <person name="Guigo R."/>
            <person name="Gustafson E.A."/>
            <person name="Haerty W."/>
            <person name="Hahn M.W."/>
            <person name="Halligan D.L."/>
            <person name="Halpern A.L."/>
            <person name="Halter G.M."/>
            <person name="Han M.V."/>
            <person name="Heger A."/>
            <person name="Hillier L."/>
            <person name="Hinrichs A.S."/>
            <person name="Holmes I."/>
            <person name="Hoskins R.A."/>
            <person name="Hubisz M.J."/>
            <person name="Hultmark D."/>
            <person name="Huntley M.A."/>
            <person name="Jaffe D.B."/>
            <person name="Jagadeeshan S."/>
            <person name="Jeck W.R."/>
            <person name="Johnson J."/>
            <person name="Jones C.D."/>
            <person name="Jordan W.C."/>
            <person name="Karpen G.H."/>
            <person name="Kataoka E."/>
            <person name="Keightley P.D."/>
            <person name="Kheradpour P."/>
            <person name="Kirkness E.F."/>
            <person name="Koerich L.B."/>
            <person name="Kristiansen K."/>
            <person name="Kudrna D."/>
            <person name="Kulathinal R.J."/>
            <person name="Kumar S."/>
            <person name="Kwok R."/>
            <person name="Lander E."/>
            <person name="Langley C.H."/>
            <person name="Lapoint R."/>
            <person name="Lazzaro B.P."/>
            <person name="Lee S.J."/>
            <person name="Levesque L."/>
            <person name="Li R."/>
            <person name="Lin C.F."/>
            <person name="Lin M.F."/>
            <person name="Lindblad-Toh K."/>
            <person name="Llopart A."/>
            <person name="Long M."/>
            <person name="Low L."/>
            <person name="Lozovsky E."/>
            <person name="Lu J."/>
            <person name="Luo M."/>
            <person name="Machado C.A."/>
            <person name="Makalowski W."/>
            <person name="Marzo M."/>
            <person name="Matsuda M."/>
            <person name="Matzkin L."/>
            <person name="McAllister B."/>
            <person name="McBride C.S."/>
            <person name="McKernan B."/>
            <person name="McKernan K."/>
            <person name="Mendez-Lago M."/>
            <person name="Minx P."/>
            <person name="Mollenhauer M.U."/>
            <person name="Montooth K."/>
            <person name="Mount S.M."/>
            <person name="Mu X."/>
            <person name="Myers E."/>
            <person name="Negre B."/>
            <person name="Newfeld S."/>
            <person name="Nielsen R."/>
            <person name="Noor M.A."/>
            <person name="O'Grady P."/>
            <person name="Pachter L."/>
            <person name="Papaceit M."/>
            <person name="Parisi M.J."/>
            <person name="Parisi M."/>
            <person name="Parts L."/>
            <person name="Pedersen J.S."/>
            <person name="Pesole G."/>
            <person name="Phillippy A.M."/>
            <person name="Ponting C.P."/>
            <person name="Pop M."/>
            <person name="Porcelli D."/>
            <person name="Powell J.R."/>
            <person name="Prohaska S."/>
            <person name="Pruitt K."/>
            <person name="Puig M."/>
            <person name="Quesneville H."/>
            <person name="Ram K.R."/>
            <person name="Rand D."/>
            <person name="Rasmussen M.D."/>
            <person name="Reed L.K."/>
            <person name="Reenan R."/>
            <person name="Reily A."/>
            <person name="Remington K.A."/>
            <person name="Rieger T.T."/>
            <person name="Ritchie M.G."/>
            <person name="Robin C."/>
            <person name="Rogers Y.H."/>
            <person name="Rohde C."/>
            <person name="Rozas J."/>
            <person name="Rubenfield M.J."/>
            <person name="Ruiz A."/>
            <person name="Russo S."/>
            <person name="Salzberg S.L."/>
            <person name="Sanchez-Gracia A."/>
            <person name="Saranga D.J."/>
            <person name="Sato H."/>
            <person name="Schaeffer S.W."/>
            <person name="Schatz M.C."/>
            <person name="Schlenke T."/>
            <person name="Schwartz R."/>
            <person name="Segarra C."/>
            <person name="Singh R.S."/>
            <person name="Sirot L."/>
            <person name="Sirota M."/>
            <person name="Sisneros N.B."/>
            <person name="Smith C.D."/>
            <person name="Smith T.F."/>
            <person name="Spieth J."/>
            <person name="Stage D.E."/>
            <person name="Stark A."/>
            <person name="Stephan W."/>
            <person name="Strausberg R.L."/>
            <person name="Strempel S."/>
            <person name="Sturgill D."/>
            <person name="Sutton G."/>
            <person name="Sutton G.G."/>
            <person name="Tao W."/>
            <person name="Teichmann S."/>
            <person name="Tobari Y.N."/>
            <person name="Tomimura Y."/>
            <person name="Tsolas J.M."/>
            <person name="Valente V.L."/>
            <person name="Venter E."/>
            <person name="Venter J.C."/>
            <person name="Vicario S."/>
            <person name="Vieira F.G."/>
            <person name="Vilella A.J."/>
            <person name="Villasante A."/>
            <person name="Walenz B."/>
            <person name="Wang J."/>
            <person name="Wasserman M."/>
            <person name="Watts T."/>
            <person name="Wilson D."/>
            <person name="Wilson R.K."/>
            <person name="Wing R.A."/>
            <person name="Wolfner M.F."/>
            <person name="Wong A."/>
            <person name="Wong G.K."/>
            <person name="Wu C.I."/>
            <person name="Wu G."/>
            <person name="Yamamoto D."/>
            <person name="Yang H.P."/>
            <person name="Yang S.P."/>
            <person name="Yorke J.A."/>
            <person name="Yoshida K."/>
            <person name="Zdobnov E."/>
            <person name="Zhang P."/>
            <person name="Zhang Y."/>
            <person name="Zimin A.V."/>
            <person name="Baldwin J."/>
            <person name="Abdouelleil A."/>
            <person name="Abdulkadir J."/>
            <person name="Abebe A."/>
            <person name="Abera B."/>
            <person name="Abreu J."/>
            <person name="Acer S.C."/>
            <person name="Aftuck L."/>
            <person name="Alexander A."/>
            <person name="An P."/>
            <person name="Anderson E."/>
            <person name="Anderson S."/>
            <person name="Arachi H."/>
            <person name="Azer M."/>
            <person name="Bachantsang P."/>
            <person name="Barry A."/>
            <person name="Bayul T."/>
            <person name="Berlin A."/>
            <person name="Bessette D."/>
            <person name="Bloom T."/>
            <person name="Blye J."/>
            <person name="Boguslavskiy L."/>
            <person name="Bonnet C."/>
            <person name="Boukhgalter B."/>
            <person name="Bourzgui I."/>
            <person name="Brown A."/>
            <person name="Cahill P."/>
            <person name="Channer S."/>
            <person name="Cheshatsang Y."/>
            <person name="Chuda L."/>
            <person name="Citroen M."/>
            <person name="Collymore A."/>
            <person name="Cooke P."/>
            <person name="Costello M."/>
            <person name="D'Aco K."/>
            <person name="Daza R."/>
            <person name="De Haan G."/>
            <person name="DeGray S."/>
            <person name="DeMaso C."/>
            <person name="Dhargay N."/>
            <person name="Dooley K."/>
            <person name="Dooley E."/>
            <person name="Doricent M."/>
            <person name="Dorje P."/>
            <person name="Dorjee K."/>
            <person name="Dupes A."/>
            <person name="Elong R."/>
            <person name="Falk J."/>
            <person name="Farina A."/>
            <person name="Faro S."/>
            <person name="Ferguson D."/>
            <person name="Fisher S."/>
            <person name="Foley C.D."/>
            <person name="Franke A."/>
            <person name="Friedrich D."/>
            <person name="Gadbois L."/>
            <person name="Gearin G."/>
            <person name="Gearin C.R."/>
            <person name="Giannoukos G."/>
            <person name="Goode T."/>
            <person name="Graham J."/>
            <person name="Grandbois E."/>
            <person name="Grewal S."/>
            <person name="Gyaltsen K."/>
            <person name="Hafez N."/>
            <person name="Hagos B."/>
            <person name="Hall J."/>
            <person name="Henson C."/>
            <person name="Hollinger A."/>
            <person name="Honan T."/>
            <person name="Huard M.D."/>
            <person name="Hughes L."/>
            <person name="Hurhula B."/>
            <person name="Husby M.E."/>
            <person name="Kamat A."/>
            <person name="Kanga B."/>
            <person name="Kashin S."/>
            <person name="Khazanovich D."/>
            <person name="Kisner P."/>
            <person name="Lance K."/>
            <person name="Lara M."/>
            <person name="Lee W."/>
            <person name="Lennon N."/>
            <person name="Letendre F."/>
            <person name="LeVine R."/>
            <person name="Lipovsky A."/>
            <person name="Liu X."/>
            <person name="Liu J."/>
            <person name="Liu S."/>
            <person name="Lokyitsang T."/>
            <person name="Lokyitsang Y."/>
            <person name="Lubonja R."/>
            <person name="Lui A."/>
            <person name="MacDonald P."/>
            <person name="Magnisalis V."/>
            <person name="Maru K."/>
            <person name="Matthews C."/>
            <person name="McCusker W."/>
            <person name="McDonough S."/>
            <person name="Mehta T."/>
            <person name="Meldrim J."/>
            <person name="Meneus L."/>
            <person name="Mihai O."/>
            <person name="Mihalev A."/>
            <person name="Mihova T."/>
            <person name="Mittelman R."/>
            <person name="Mlenga V."/>
            <person name="Montmayeur A."/>
            <person name="Mulrain L."/>
            <person name="Navidi A."/>
            <person name="Naylor J."/>
            <person name="Negash T."/>
            <person name="Nguyen T."/>
            <person name="Nguyen N."/>
            <person name="Nicol R."/>
            <person name="Norbu C."/>
            <person name="Norbu N."/>
            <person name="Novod N."/>
            <person name="O'Neill B."/>
            <person name="Osman S."/>
            <person name="Markiewicz E."/>
            <person name="Oyono O.L."/>
            <person name="Patti C."/>
            <person name="Phunkhang P."/>
            <person name="Pierre F."/>
            <person name="Priest M."/>
            <person name="Raghuraman S."/>
            <person name="Rege F."/>
            <person name="Reyes R."/>
            <person name="Rise C."/>
            <person name="Rogov P."/>
            <person name="Ross K."/>
            <person name="Ryan E."/>
            <person name="Settipalli S."/>
            <person name="Shea T."/>
            <person name="Sherpa N."/>
            <person name="Shi L."/>
            <person name="Shih D."/>
            <person name="Sparrow T."/>
            <person name="Spaulding J."/>
            <person name="Stalker J."/>
            <person name="Stange-Thomann N."/>
            <person name="Stavropoulos S."/>
            <person name="Stone C."/>
            <person name="Strader C."/>
            <person name="Tesfaye S."/>
            <person name="Thomson T."/>
            <person name="Thoulutsang Y."/>
            <person name="Thoulutsang D."/>
            <person name="Topham K."/>
            <person name="Topping I."/>
            <person name="Tsamla T."/>
            <person name="Vassiliev H."/>
            <person name="Vo A."/>
            <person name="Wangchuk T."/>
            <person name="Wangdi T."/>
            <person name="Weiand M."/>
            <person name="Wilkinson J."/>
            <person name="Wilson A."/>
            <person name="Yadav S."/>
            <person name="Young G."/>
            <person name="Yu Q."/>
            <person name="Zembek L."/>
            <person name="Zhong D."/>
            <person name="Zimmer A."/>
            <person name="Zwirko Z."/>
            <person name="Jaffe D.B."/>
            <person name="Alvarez P."/>
            <person name="Brockman W."/>
            <person name="Butler J."/>
            <person name="Chin C."/>
            <person name="Gnerre S."/>
            <person name="Grabherr M."/>
            <person name="Kleber M."/>
            <person name="Mauceli E."/>
            <person name="MacCallum I."/>
        </authorList>
    </citation>
    <scope>NUCLEOTIDE SEQUENCE [LARGE SCALE GENOMIC DNA]</scope>
    <source>
        <strain evidence="4">Tucson 14030-0811.24</strain>
    </source>
</reference>
<evidence type="ECO:0000313" key="3">
    <source>
        <dbReference type="EMBL" id="KRG00322.1"/>
    </source>
</evidence>
<sequence length="364" mass="41197">MDEMKVAISTLLSQVASLSEELRQQKEKVLILEGKNSEPVVVVDKPLSKALTEFDLKQIATLPDCVKEIRPFTGEAAQYPTWIRQAESIVRDYEVARDKLIYRAVVLHLRSKIEGRADEMLISSDVADDDWPEIRKVLASNYEDKRDIGTLEYQMSMLVRGDGNLEGYYNNINRHLSLIVAKLRNAGHAKGVLEALIGSYRERALRVFIRGLPQEMAGLITVNRPKTLPEAFSIAQELDNVMYTKNLASSTAPVRPPYQQRAVYRQQYPPNNFSPRFNNPVTYANHRTAAPHQPPSVSSGFRSQQITRPAIKMEPATSSQSRTRFPNQGVEGGVKRSPSESTNPFKKHSIYSMWKHQTCPILME</sequence>
<accession>A0A0Q9X5M0</accession>
<dbReference type="AlphaFoldDB" id="A0A0Q9X5M0"/>
<keyword evidence="1" id="KW-0175">Coiled coil</keyword>
<evidence type="ECO:0008006" key="5">
    <source>
        <dbReference type="Google" id="ProtNLM"/>
    </source>
</evidence>
<evidence type="ECO:0000313" key="4">
    <source>
        <dbReference type="Proteomes" id="UP000007798"/>
    </source>
</evidence>
<evidence type="ECO:0000256" key="1">
    <source>
        <dbReference type="SAM" id="Coils"/>
    </source>
</evidence>
<dbReference type="Proteomes" id="UP000007798">
    <property type="component" value="Unassembled WGS sequence"/>
</dbReference>
<gene>
    <name evidence="3" type="primary">Dwil\GK27734</name>
    <name evidence="3" type="ORF">Dwil_GK27734</name>
</gene>
<dbReference type="EMBL" id="CH964282">
    <property type="protein sequence ID" value="KRG00322.1"/>
    <property type="molecule type" value="Genomic_DNA"/>
</dbReference>
<feature type="compositionally biased region" description="Polar residues" evidence="2">
    <location>
        <begin position="316"/>
        <end position="326"/>
    </location>
</feature>
<dbReference type="OrthoDB" id="8053742at2759"/>
<name>A0A0Q9X5M0_DROWI</name>
<keyword evidence="4" id="KW-1185">Reference proteome</keyword>
<feature type="region of interest" description="Disordered" evidence="2">
    <location>
        <begin position="311"/>
        <end position="345"/>
    </location>
</feature>
<evidence type="ECO:0000256" key="2">
    <source>
        <dbReference type="SAM" id="MobiDB-lite"/>
    </source>
</evidence>
<dbReference type="InParanoid" id="A0A0Q9X5M0"/>